<reference evidence="1 2" key="1">
    <citation type="submission" date="2020-11" db="EMBL/GenBank/DDBJ databases">
        <title>Enhanced detection system for hospital associated transmission using whole genome sequencing surveillance.</title>
        <authorList>
            <person name="Harrison L.H."/>
            <person name="Van Tyne D."/>
            <person name="Marsh J.W."/>
            <person name="Griffith M.P."/>
            <person name="Snyder D.J."/>
            <person name="Cooper V.S."/>
            <person name="Mustapha M."/>
        </authorList>
    </citation>
    <scope>NUCLEOTIDE SEQUENCE [LARGE SCALE GENOMIC DNA]</scope>
    <source>
        <strain evidence="1 2">PSA00705</strain>
    </source>
</reference>
<dbReference type="Proteomes" id="UP000608450">
    <property type="component" value="Unassembled WGS sequence"/>
</dbReference>
<organism evidence="1 2">
    <name type="scientific">Pseudomonas nitroreducens</name>
    <dbReference type="NCBI Taxonomy" id="46680"/>
    <lineage>
        <taxon>Bacteria</taxon>
        <taxon>Pseudomonadati</taxon>
        <taxon>Pseudomonadota</taxon>
        <taxon>Gammaproteobacteria</taxon>
        <taxon>Pseudomonadales</taxon>
        <taxon>Pseudomonadaceae</taxon>
        <taxon>Pseudomonas</taxon>
    </lineage>
</organism>
<sequence length="151" mass="16815">MAPHDMEKEMAAHDRNMLTKQQISQFKVWLDKNGITWREGKGEFELIQVKLSRGWLAIFTNASGVVTTPVQFREMIAAFKKGQPYGGHVKVSQGEPSAFLEDLRDDFAMRAMVAMIGHYSANGAESICQQYAEIAGEAYRVADAMLAARTA</sequence>
<protein>
    <submittedName>
        <fullName evidence="1">Uncharacterized protein</fullName>
    </submittedName>
</protein>
<evidence type="ECO:0000313" key="1">
    <source>
        <dbReference type="EMBL" id="MBG6289485.1"/>
    </source>
</evidence>
<name>A0ABS0KN06_PSENT</name>
<accession>A0ABS0KN06</accession>
<evidence type="ECO:0000313" key="2">
    <source>
        <dbReference type="Proteomes" id="UP000608450"/>
    </source>
</evidence>
<gene>
    <name evidence="1" type="ORF">I5I61_18685</name>
</gene>
<dbReference type="RefSeq" id="WP_196913074.1">
    <property type="nucleotide sequence ID" value="NZ_JADTFC010000050.1"/>
</dbReference>
<comment type="caution">
    <text evidence="1">The sequence shown here is derived from an EMBL/GenBank/DDBJ whole genome shotgun (WGS) entry which is preliminary data.</text>
</comment>
<proteinExistence type="predicted"/>
<dbReference type="EMBL" id="JADTFC010000050">
    <property type="protein sequence ID" value="MBG6289485.1"/>
    <property type="molecule type" value="Genomic_DNA"/>
</dbReference>
<keyword evidence="2" id="KW-1185">Reference proteome</keyword>